<gene>
    <name evidence="1" type="ORF">LCGC14_2493930</name>
</gene>
<dbReference type="AlphaFoldDB" id="A0A0F9DXM2"/>
<accession>A0A0F9DXM2</accession>
<protein>
    <submittedName>
        <fullName evidence="1">Uncharacterized protein</fullName>
    </submittedName>
</protein>
<evidence type="ECO:0000313" key="1">
    <source>
        <dbReference type="EMBL" id="KKL16598.1"/>
    </source>
</evidence>
<comment type="caution">
    <text evidence="1">The sequence shown here is derived from an EMBL/GenBank/DDBJ whole genome shotgun (WGS) entry which is preliminary data.</text>
</comment>
<reference evidence="1" key="1">
    <citation type="journal article" date="2015" name="Nature">
        <title>Complex archaea that bridge the gap between prokaryotes and eukaryotes.</title>
        <authorList>
            <person name="Spang A."/>
            <person name="Saw J.H."/>
            <person name="Jorgensen S.L."/>
            <person name="Zaremba-Niedzwiedzka K."/>
            <person name="Martijn J."/>
            <person name="Lind A.E."/>
            <person name="van Eijk R."/>
            <person name="Schleper C."/>
            <person name="Guy L."/>
            <person name="Ettema T.J."/>
        </authorList>
    </citation>
    <scope>NUCLEOTIDE SEQUENCE</scope>
</reference>
<name>A0A0F9DXM2_9ZZZZ</name>
<sequence length="116" mass="13093">MSHYDFDHPYNGWADEYLAASLVTDMAKDPDDFRVTRQSKVDFSGLLVPISSGDTEHLEALFLQNQAAFQCARDGESLRDKFPLLTATMRTRLERASVRSKGSVPSFDYISLDPQD</sequence>
<dbReference type="EMBL" id="LAZR01039597">
    <property type="protein sequence ID" value="KKL16598.1"/>
    <property type="molecule type" value="Genomic_DNA"/>
</dbReference>
<organism evidence="1">
    <name type="scientific">marine sediment metagenome</name>
    <dbReference type="NCBI Taxonomy" id="412755"/>
    <lineage>
        <taxon>unclassified sequences</taxon>
        <taxon>metagenomes</taxon>
        <taxon>ecological metagenomes</taxon>
    </lineage>
</organism>
<proteinExistence type="predicted"/>